<feature type="transmembrane region" description="Helical" evidence="1">
    <location>
        <begin position="20"/>
        <end position="37"/>
    </location>
</feature>
<feature type="transmembrane region" description="Helical" evidence="1">
    <location>
        <begin position="339"/>
        <end position="359"/>
    </location>
</feature>
<dbReference type="Proteomes" id="UP000286268">
    <property type="component" value="Chromosome"/>
</dbReference>
<dbReference type="EMBL" id="CP025746">
    <property type="protein sequence ID" value="QAA33001.1"/>
    <property type="molecule type" value="Genomic_DNA"/>
</dbReference>
<dbReference type="RefSeq" id="WP_128213733.1">
    <property type="nucleotide sequence ID" value="NZ_CP025746.1"/>
</dbReference>
<evidence type="ECO:0000256" key="1">
    <source>
        <dbReference type="SAM" id="Phobius"/>
    </source>
</evidence>
<dbReference type="KEGG" id="cmah:C1I91_15885"/>
<evidence type="ECO:0000313" key="3">
    <source>
        <dbReference type="Proteomes" id="UP000286268"/>
    </source>
</evidence>
<name>A0A410DV90_9CLOT</name>
<feature type="transmembrane region" description="Helical" evidence="1">
    <location>
        <begin position="309"/>
        <end position="333"/>
    </location>
</feature>
<dbReference type="AlphaFoldDB" id="A0A410DV90"/>
<feature type="transmembrane region" description="Helical" evidence="1">
    <location>
        <begin position="204"/>
        <end position="224"/>
    </location>
</feature>
<feature type="transmembrane region" description="Helical" evidence="1">
    <location>
        <begin position="252"/>
        <end position="276"/>
    </location>
</feature>
<reference evidence="2 3" key="1">
    <citation type="submission" date="2018-01" db="EMBL/GenBank/DDBJ databases">
        <title>Genome Sequencing and Assembly of Anaerobacter polyendosporus strain CT4.</title>
        <authorList>
            <person name="Tachaapaikoon C."/>
            <person name="Sutheeworapong S."/>
            <person name="Jenjaroenpun P."/>
            <person name="Wongsurawat T."/>
            <person name="Nookeaw I."/>
            <person name="Cheawchanlertfa P."/>
            <person name="Kosugi A."/>
            <person name="Cheevadhanarak S."/>
            <person name="Ratanakhanokchai K."/>
        </authorList>
    </citation>
    <scope>NUCLEOTIDE SEQUENCE [LARGE SCALE GENOMIC DNA]</scope>
    <source>
        <strain evidence="2 3">CT4</strain>
    </source>
</reference>
<keyword evidence="1" id="KW-0472">Membrane</keyword>
<keyword evidence="3" id="KW-1185">Reference proteome</keyword>
<evidence type="ECO:0000313" key="2">
    <source>
        <dbReference type="EMBL" id="QAA33001.1"/>
    </source>
</evidence>
<keyword evidence="1" id="KW-1133">Transmembrane helix</keyword>
<sequence length="425" mass="49652">MTVSREILKYEFKKINTSPIVVVLFTLFLVFDLLMVFNGNRDREDLSVINKIVDNVGYNINDEMMEKFKVYYNKNLKEAMNIIETKEGKSYKSVSEYIDEVGNYYLKEKYSYDQVKIIKDTASIENYYTEIPALIKRYDELSISAMADSLIKGTKLSGSAEKLARQNFAKFNDRFSEVKENKEYMQLFFDSSKFIMHEFLYKDILRTIILQMMVLIGLLVPSLVNYEFDSGTSLLIYSSKRGRRLINDKLKVVVSVVLILSTVLLGIVLLTFFYLYDYSRMWNVSINSLFNWEKFIPYISWFRLTVKQYLILMILLTYSCLLIFTAMAFVIGILIKNSYVGSALFAILNSLGFFMPHLISGSSVLKIYSAFNPSSLIFNFRYRFIQSEALTCFKYYELITVVVWAVLMAVAMWYSIKRFRRTSIS</sequence>
<dbReference type="OrthoDB" id="2060782at2"/>
<keyword evidence="1" id="KW-0812">Transmembrane</keyword>
<organism evidence="2 3">
    <name type="scientific">Clostridium manihotivorum</name>
    <dbReference type="NCBI Taxonomy" id="2320868"/>
    <lineage>
        <taxon>Bacteria</taxon>
        <taxon>Bacillati</taxon>
        <taxon>Bacillota</taxon>
        <taxon>Clostridia</taxon>
        <taxon>Eubacteriales</taxon>
        <taxon>Clostridiaceae</taxon>
        <taxon>Clostridium</taxon>
    </lineage>
</organism>
<accession>A0A410DV90</accession>
<evidence type="ECO:0008006" key="4">
    <source>
        <dbReference type="Google" id="ProtNLM"/>
    </source>
</evidence>
<feature type="transmembrane region" description="Helical" evidence="1">
    <location>
        <begin position="395"/>
        <end position="416"/>
    </location>
</feature>
<gene>
    <name evidence="2" type="ORF">C1I91_15885</name>
</gene>
<proteinExistence type="predicted"/>
<protein>
    <recommendedName>
        <fullName evidence="4">ABC-2 family transporter protein</fullName>
    </recommendedName>
</protein>